<dbReference type="Pfam" id="PF25043">
    <property type="entry name" value="DUF7788"/>
    <property type="match status" value="1"/>
</dbReference>
<evidence type="ECO:0000259" key="2">
    <source>
        <dbReference type="Pfam" id="PF25043"/>
    </source>
</evidence>
<dbReference type="PANTHER" id="PTHR31373:SF27">
    <property type="entry name" value="TROVE DOMAIN-CONTAINING PROTEIN"/>
    <property type="match status" value="1"/>
</dbReference>
<feature type="domain" description="DUF2828" evidence="1">
    <location>
        <begin position="31"/>
        <end position="133"/>
    </location>
</feature>
<evidence type="ECO:0000313" key="3">
    <source>
        <dbReference type="EMBL" id="KYR00564.1"/>
    </source>
</evidence>
<dbReference type="OMA" id="AKQLFPH"/>
<sequence>MSAKASTKVGKSKYVHKPKPKVVTNIRKATGTFTSTNDPRVDLFFRTARGVSEEDLEQLLQASWNKSPIDTLRIIFQARDCRGGKGEKLIFHQALKWLNTVAPETVKKNFERVPHFGSWKDVTKFIGTDLEGQSLQLLSKQLLADVDLLKQHGEKAKVSLAGKWAPSENKQNDNESSAAKKLALILCENKLQAKKMYRKNFLTPLRKQINITETLMSSNTWDKINYSTVPSRCMKLQRKAFERHEPALFSAYLESLKKGETKVNAKALFPHEIVKEYIAGHELDTILEEQWKVIENETRKLGVLEDCLVVSDVSGSMSGTPMQVSVALGILIATLTRPPFNNIAITFSENPQFHFIEGATLRDKVQNLMRADWGQATNFNLVFKMILARAQENNLPKEAMPKKMFVISDMQFDSAESGEKNHKDIELQYEKAGYPMPTIIYWNVNGNSDSIPVNNSTFKNVALISGFSPSILKAVLDSGDATKITPAHILEAAINAPRYADLVI</sequence>
<comment type="caution">
    <text evidence="3">The sequence shown here is derived from an EMBL/GenBank/DDBJ whole genome shotgun (WGS) entry which is preliminary data.</text>
</comment>
<evidence type="ECO:0000259" key="1">
    <source>
        <dbReference type="Pfam" id="PF11443"/>
    </source>
</evidence>
<dbReference type="Gene3D" id="3.40.50.410">
    <property type="entry name" value="von Willebrand factor, type A domain"/>
    <property type="match status" value="1"/>
</dbReference>
<feature type="domain" description="DUF7788" evidence="2">
    <location>
        <begin position="306"/>
        <end position="481"/>
    </location>
</feature>
<dbReference type="PIRSF" id="PIRSF015417">
    <property type="entry name" value="T31B5_30_vWA"/>
    <property type="match status" value="1"/>
</dbReference>
<keyword evidence="4" id="KW-1185">Reference proteome</keyword>
<feature type="domain" description="DUF2828" evidence="1">
    <location>
        <begin position="136"/>
        <end position="301"/>
    </location>
</feature>
<evidence type="ECO:0000313" key="4">
    <source>
        <dbReference type="Proteomes" id="UP000076078"/>
    </source>
</evidence>
<reference evidence="3 4" key="1">
    <citation type="submission" date="2015-12" db="EMBL/GenBank/DDBJ databases">
        <title>Dictyostelia acquired genes for synthesis and detection of signals that induce cell-type specialization by lateral gene transfer from prokaryotes.</title>
        <authorList>
            <person name="Gloeckner G."/>
            <person name="Schaap P."/>
        </authorList>
    </citation>
    <scope>NUCLEOTIDE SEQUENCE [LARGE SCALE GENOMIC DNA]</scope>
    <source>
        <strain evidence="3 4">TK</strain>
    </source>
</reference>
<dbReference type="AlphaFoldDB" id="A0A152A2Y3"/>
<dbReference type="InterPro" id="IPR056690">
    <property type="entry name" value="DUF7788"/>
</dbReference>
<dbReference type="Proteomes" id="UP000076078">
    <property type="component" value="Unassembled WGS sequence"/>
</dbReference>
<dbReference type="OrthoDB" id="1149618at2759"/>
<dbReference type="STRING" id="361077.A0A152A2Y3"/>
<dbReference type="EMBL" id="LODT01000013">
    <property type="protein sequence ID" value="KYR00564.1"/>
    <property type="molecule type" value="Genomic_DNA"/>
</dbReference>
<dbReference type="PANTHER" id="PTHR31373">
    <property type="entry name" value="OS06G0652100 PROTEIN"/>
    <property type="match status" value="1"/>
</dbReference>
<gene>
    <name evidence="3" type="ORF">DLAC_02580</name>
</gene>
<protein>
    <recommendedName>
        <fullName evidence="5">DUF2828 family protein</fullName>
    </recommendedName>
</protein>
<dbReference type="InParanoid" id="A0A152A2Y3"/>
<organism evidence="3 4">
    <name type="scientific">Tieghemostelium lacteum</name>
    <name type="common">Slime mold</name>
    <name type="synonym">Dictyostelium lacteum</name>
    <dbReference type="NCBI Taxonomy" id="361077"/>
    <lineage>
        <taxon>Eukaryota</taxon>
        <taxon>Amoebozoa</taxon>
        <taxon>Evosea</taxon>
        <taxon>Eumycetozoa</taxon>
        <taxon>Dictyostelia</taxon>
        <taxon>Dictyosteliales</taxon>
        <taxon>Raperosteliaceae</taxon>
        <taxon>Tieghemostelium</taxon>
    </lineage>
</organism>
<evidence type="ECO:0008006" key="5">
    <source>
        <dbReference type="Google" id="ProtNLM"/>
    </source>
</evidence>
<proteinExistence type="predicted"/>
<dbReference type="InterPro" id="IPR036465">
    <property type="entry name" value="vWFA_dom_sf"/>
</dbReference>
<name>A0A152A2Y3_TIELA</name>
<dbReference type="SUPFAM" id="SSF53300">
    <property type="entry name" value="vWA-like"/>
    <property type="match status" value="1"/>
</dbReference>
<dbReference type="InterPro" id="IPR058580">
    <property type="entry name" value="DUF2828"/>
</dbReference>
<dbReference type="InterPro" id="IPR011205">
    <property type="entry name" value="UCP015417_vWA"/>
</dbReference>
<accession>A0A152A2Y3</accession>
<dbReference type="Pfam" id="PF11443">
    <property type="entry name" value="DUF2828"/>
    <property type="match status" value="2"/>
</dbReference>